<dbReference type="EMBL" id="JAUSVL010000001">
    <property type="protein sequence ID" value="MDQ0289528.1"/>
    <property type="molecule type" value="Genomic_DNA"/>
</dbReference>
<sequence>MKKRGDDTLETPITSMIDIVFLLIIFFVVTASVDKDVVDESIILAQAKNAPAVEQSDPRTVTVNLRKDGEINIALQPLSLSQLKQLLISMRAQAGNSVPVLIRCDGDTQFRHIDRVMQVAASTGLYRVRLAAEATGM</sequence>
<dbReference type="Pfam" id="PF02472">
    <property type="entry name" value="ExbD"/>
    <property type="match status" value="1"/>
</dbReference>
<keyword evidence="7" id="KW-0653">Protein transport</keyword>
<accession>A0AAE4AP27</accession>
<evidence type="ECO:0000256" key="2">
    <source>
        <dbReference type="ARBA" id="ARBA00005811"/>
    </source>
</evidence>
<gene>
    <name evidence="9" type="ORF">J3R75_001635</name>
</gene>
<evidence type="ECO:0000256" key="1">
    <source>
        <dbReference type="ARBA" id="ARBA00004162"/>
    </source>
</evidence>
<proteinExistence type="inferred from homology"/>
<reference evidence="9" key="1">
    <citation type="submission" date="2023-07" db="EMBL/GenBank/DDBJ databases">
        <title>Genomic Encyclopedia of Type Strains, Phase IV (KMG-IV): sequencing the most valuable type-strain genomes for metagenomic binning, comparative biology and taxonomic classification.</title>
        <authorList>
            <person name="Goeker M."/>
        </authorList>
    </citation>
    <scope>NUCLEOTIDE SEQUENCE</scope>
    <source>
        <strain evidence="9">DSM 24202</strain>
    </source>
</reference>
<comment type="caution">
    <text evidence="9">The sequence shown here is derived from an EMBL/GenBank/DDBJ whole genome shotgun (WGS) entry which is preliminary data.</text>
</comment>
<organism evidence="9 10">
    <name type="scientific">Oligosphaera ethanolica</name>
    <dbReference type="NCBI Taxonomy" id="760260"/>
    <lineage>
        <taxon>Bacteria</taxon>
        <taxon>Pseudomonadati</taxon>
        <taxon>Lentisphaerota</taxon>
        <taxon>Oligosphaeria</taxon>
        <taxon>Oligosphaerales</taxon>
        <taxon>Oligosphaeraceae</taxon>
        <taxon>Oligosphaera</taxon>
    </lineage>
</organism>
<protein>
    <submittedName>
        <fullName evidence="9">Biopolymer transport protein ExbD</fullName>
    </submittedName>
</protein>
<feature type="transmembrane region" description="Helical" evidence="8">
    <location>
        <begin position="12"/>
        <end position="33"/>
    </location>
</feature>
<evidence type="ECO:0000313" key="9">
    <source>
        <dbReference type="EMBL" id="MDQ0289528.1"/>
    </source>
</evidence>
<dbReference type="RefSeq" id="WP_307260962.1">
    <property type="nucleotide sequence ID" value="NZ_JAUSVL010000001.1"/>
</dbReference>
<evidence type="ECO:0000256" key="4">
    <source>
        <dbReference type="ARBA" id="ARBA00022692"/>
    </source>
</evidence>
<dbReference type="PANTHER" id="PTHR30558">
    <property type="entry name" value="EXBD MEMBRANE COMPONENT OF PMF-DRIVEN MACROMOLECULE IMPORT SYSTEM"/>
    <property type="match status" value="1"/>
</dbReference>
<evidence type="ECO:0000256" key="8">
    <source>
        <dbReference type="SAM" id="Phobius"/>
    </source>
</evidence>
<dbReference type="AlphaFoldDB" id="A0AAE4AP27"/>
<keyword evidence="10" id="KW-1185">Reference proteome</keyword>
<evidence type="ECO:0000256" key="5">
    <source>
        <dbReference type="ARBA" id="ARBA00022989"/>
    </source>
</evidence>
<evidence type="ECO:0000256" key="3">
    <source>
        <dbReference type="ARBA" id="ARBA00022475"/>
    </source>
</evidence>
<dbReference type="Gene3D" id="3.30.420.270">
    <property type="match status" value="1"/>
</dbReference>
<dbReference type="GO" id="GO:0015031">
    <property type="term" value="P:protein transport"/>
    <property type="evidence" value="ECO:0007669"/>
    <property type="project" value="UniProtKB-KW"/>
</dbReference>
<keyword evidence="5 8" id="KW-1133">Transmembrane helix</keyword>
<evidence type="ECO:0000256" key="6">
    <source>
        <dbReference type="ARBA" id="ARBA00023136"/>
    </source>
</evidence>
<dbReference type="GO" id="GO:0022857">
    <property type="term" value="F:transmembrane transporter activity"/>
    <property type="evidence" value="ECO:0007669"/>
    <property type="project" value="InterPro"/>
</dbReference>
<keyword evidence="4 7" id="KW-0812">Transmembrane</keyword>
<keyword evidence="7" id="KW-0813">Transport</keyword>
<keyword evidence="3" id="KW-1003">Cell membrane</keyword>
<comment type="subcellular location">
    <subcellularLocation>
        <location evidence="1">Cell membrane</location>
        <topology evidence="1">Single-pass membrane protein</topology>
    </subcellularLocation>
    <subcellularLocation>
        <location evidence="7">Cell membrane</location>
        <topology evidence="7">Single-pass type II membrane protein</topology>
    </subcellularLocation>
</comment>
<evidence type="ECO:0000256" key="7">
    <source>
        <dbReference type="RuleBase" id="RU003879"/>
    </source>
</evidence>
<dbReference type="Proteomes" id="UP001238163">
    <property type="component" value="Unassembled WGS sequence"/>
</dbReference>
<dbReference type="PANTHER" id="PTHR30558:SF3">
    <property type="entry name" value="BIOPOLYMER TRANSPORT PROTEIN EXBD-RELATED"/>
    <property type="match status" value="1"/>
</dbReference>
<dbReference type="InterPro" id="IPR003400">
    <property type="entry name" value="ExbD"/>
</dbReference>
<evidence type="ECO:0000313" key="10">
    <source>
        <dbReference type="Proteomes" id="UP001238163"/>
    </source>
</evidence>
<keyword evidence="6 8" id="KW-0472">Membrane</keyword>
<comment type="similarity">
    <text evidence="2 7">Belongs to the ExbD/TolR family.</text>
</comment>
<name>A0AAE4AP27_9BACT</name>
<dbReference type="GO" id="GO:0005886">
    <property type="term" value="C:plasma membrane"/>
    <property type="evidence" value="ECO:0007669"/>
    <property type="project" value="UniProtKB-SubCell"/>
</dbReference>